<evidence type="ECO:0000256" key="1">
    <source>
        <dbReference type="PROSITE-ProRule" id="PRU00742"/>
    </source>
</evidence>
<dbReference type="GO" id="GO:0046872">
    <property type="term" value="F:metal ion binding"/>
    <property type="evidence" value="ECO:0007669"/>
    <property type="project" value="InterPro"/>
</dbReference>
<dbReference type="Gene3D" id="3.40.800.10">
    <property type="entry name" value="Ureohydrolase domain"/>
    <property type="match status" value="1"/>
</dbReference>
<dbReference type="EMBL" id="LOHZ01000019">
    <property type="protein sequence ID" value="KYO67985.1"/>
    <property type="molecule type" value="Genomic_DNA"/>
</dbReference>
<comment type="caution">
    <text evidence="2">The sequence shown here is derived from an EMBL/GenBank/DDBJ whole genome shotgun (WGS) entry which is preliminary data.</text>
</comment>
<dbReference type="InterPro" id="IPR006035">
    <property type="entry name" value="Ureohydrolase"/>
</dbReference>
<gene>
    <name evidence="2" type="ORF">ATZ99_02950</name>
</gene>
<evidence type="ECO:0000313" key="3">
    <source>
        <dbReference type="Proteomes" id="UP000075737"/>
    </source>
</evidence>
<dbReference type="OrthoDB" id="9805406at2"/>
<comment type="similarity">
    <text evidence="1">Belongs to the arginase family.</text>
</comment>
<dbReference type="GO" id="GO:0033389">
    <property type="term" value="P:putrescine biosynthetic process from arginine, via agmatine"/>
    <property type="evidence" value="ECO:0007669"/>
    <property type="project" value="TreeGrafter"/>
</dbReference>
<name>A0A162MW29_9FIRM</name>
<sequence length="251" mass="29198">MPRVNVLCLDEALSGQKRLLNRAQHLINLPNLKGVRYMLEKSKLEEIKNKLDLKMPGIVYLGSGDFHHFSKLMIEMTRKKPVLVLIDHHSDMFESPGEVITCGSWVRDLVKENKIEKCVIIGLNRKDYEFFRYSEYKKVFFIPEDLPQEVRIYYLMKELSDQDAPVYISIDKDVLSKEYAATNWDQGTMTLEELLEIIEIIAGTKRLIGVDVCGEWKQATGNYVLGMLDKEKNLKNEESNIRILDKLIKVW</sequence>
<accession>A0A162MW29</accession>
<dbReference type="GO" id="GO:0008783">
    <property type="term" value="F:agmatinase activity"/>
    <property type="evidence" value="ECO:0007669"/>
    <property type="project" value="TreeGrafter"/>
</dbReference>
<proteinExistence type="inferred from homology"/>
<dbReference type="PANTHER" id="PTHR11358">
    <property type="entry name" value="ARGINASE/AGMATINASE"/>
    <property type="match status" value="1"/>
</dbReference>
<keyword evidence="3" id="KW-1185">Reference proteome</keyword>
<reference evidence="2 3" key="1">
    <citation type="submission" date="2015-12" db="EMBL/GenBank/DDBJ databases">
        <title>Draft genome of Thermovenabulum gondwanense isolated from a red thermophilic microbial mat colonisisng an outflow channel of a bore well.</title>
        <authorList>
            <person name="Patel B.K."/>
        </authorList>
    </citation>
    <scope>NUCLEOTIDE SEQUENCE [LARGE SCALE GENOMIC DNA]</scope>
    <source>
        <strain evidence="2 3">R270</strain>
    </source>
</reference>
<dbReference type="PROSITE" id="PS51409">
    <property type="entry name" value="ARGINASE_2"/>
    <property type="match status" value="1"/>
</dbReference>
<dbReference type="SUPFAM" id="SSF52768">
    <property type="entry name" value="Arginase/deacetylase"/>
    <property type="match status" value="1"/>
</dbReference>
<protein>
    <recommendedName>
        <fullName evidence="4">Arginase</fullName>
    </recommendedName>
</protein>
<dbReference type="RefSeq" id="WP_068747475.1">
    <property type="nucleotide sequence ID" value="NZ_LOHZ01000019.1"/>
</dbReference>
<evidence type="ECO:0000313" key="2">
    <source>
        <dbReference type="EMBL" id="KYO67985.1"/>
    </source>
</evidence>
<dbReference type="InterPro" id="IPR023696">
    <property type="entry name" value="Ureohydrolase_dom_sf"/>
</dbReference>
<evidence type="ECO:0008006" key="4">
    <source>
        <dbReference type="Google" id="ProtNLM"/>
    </source>
</evidence>
<dbReference type="AlphaFoldDB" id="A0A162MW29"/>
<dbReference type="Proteomes" id="UP000075737">
    <property type="component" value="Unassembled WGS sequence"/>
</dbReference>
<dbReference type="Pfam" id="PF00491">
    <property type="entry name" value="Arginase"/>
    <property type="match status" value="1"/>
</dbReference>
<organism evidence="2 3">
    <name type="scientific">Thermovenabulum gondwanense</name>
    <dbReference type="NCBI Taxonomy" id="520767"/>
    <lineage>
        <taxon>Bacteria</taxon>
        <taxon>Bacillati</taxon>
        <taxon>Bacillota</taxon>
        <taxon>Clostridia</taxon>
        <taxon>Thermosediminibacterales</taxon>
        <taxon>Thermosediminibacteraceae</taxon>
        <taxon>Thermovenabulum</taxon>
    </lineage>
</organism>
<dbReference type="STRING" id="520767.ATZ99_02950"/>
<dbReference type="PANTHER" id="PTHR11358:SF41">
    <property type="entry name" value="ARGINASE"/>
    <property type="match status" value="1"/>
</dbReference>